<evidence type="ECO:0000313" key="2">
    <source>
        <dbReference type="EMBL" id="KIJ25171.1"/>
    </source>
</evidence>
<dbReference type="AlphaFoldDB" id="A0A0C9UIF4"/>
<reference evidence="2 3" key="1">
    <citation type="submission" date="2014-06" db="EMBL/GenBank/DDBJ databases">
        <title>Evolutionary Origins and Diversification of the Mycorrhizal Mutualists.</title>
        <authorList>
            <consortium name="DOE Joint Genome Institute"/>
            <consortium name="Mycorrhizal Genomics Consortium"/>
            <person name="Kohler A."/>
            <person name="Kuo A."/>
            <person name="Nagy L.G."/>
            <person name="Floudas D."/>
            <person name="Copeland A."/>
            <person name="Barry K.W."/>
            <person name="Cichocki N."/>
            <person name="Veneault-Fourrey C."/>
            <person name="LaButti K."/>
            <person name="Lindquist E.A."/>
            <person name="Lipzen A."/>
            <person name="Lundell T."/>
            <person name="Morin E."/>
            <person name="Murat C."/>
            <person name="Riley R."/>
            <person name="Ohm R."/>
            <person name="Sun H."/>
            <person name="Tunlid A."/>
            <person name="Henrissat B."/>
            <person name="Grigoriev I.V."/>
            <person name="Hibbett D.S."/>
            <person name="Martin F."/>
        </authorList>
    </citation>
    <scope>NUCLEOTIDE SEQUENCE [LARGE SCALE GENOMIC DNA]</scope>
    <source>
        <strain evidence="2 3">SS14</strain>
    </source>
</reference>
<organism evidence="2 3">
    <name type="scientific">Sphaerobolus stellatus (strain SS14)</name>
    <dbReference type="NCBI Taxonomy" id="990650"/>
    <lineage>
        <taxon>Eukaryota</taxon>
        <taxon>Fungi</taxon>
        <taxon>Dikarya</taxon>
        <taxon>Basidiomycota</taxon>
        <taxon>Agaricomycotina</taxon>
        <taxon>Agaricomycetes</taxon>
        <taxon>Phallomycetidae</taxon>
        <taxon>Geastrales</taxon>
        <taxon>Sphaerobolaceae</taxon>
        <taxon>Sphaerobolus</taxon>
    </lineage>
</organism>
<proteinExistence type="predicted"/>
<feature type="region of interest" description="Disordered" evidence="1">
    <location>
        <begin position="1"/>
        <end position="21"/>
    </location>
</feature>
<accession>A0A0C9UIF4</accession>
<dbReference type="Proteomes" id="UP000054279">
    <property type="component" value="Unassembled WGS sequence"/>
</dbReference>
<dbReference type="EMBL" id="KN837429">
    <property type="protein sequence ID" value="KIJ25171.1"/>
    <property type="molecule type" value="Genomic_DNA"/>
</dbReference>
<evidence type="ECO:0000313" key="3">
    <source>
        <dbReference type="Proteomes" id="UP000054279"/>
    </source>
</evidence>
<protein>
    <submittedName>
        <fullName evidence="2">Uncharacterized protein</fullName>
    </submittedName>
</protein>
<sequence>MPSVPQNVIPGHPSISFDSYTTSEAGPAIARHFNSESSEAQAVGISTRMSTDGKVKSLDIWDCPLDEKDDQYAILRAYMCSYAMQLERCQSSLQSTQFVDTGRLSKAELGCLAESQRQ</sequence>
<dbReference type="HOGENOM" id="CLU_2074627_0_0_1"/>
<keyword evidence="3" id="KW-1185">Reference proteome</keyword>
<evidence type="ECO:0000256" key="1">
    <source>
        <dbReference type="SAM" id="MobiDB-lite"/>
    </source>
</evidence>
<name>A0A0C9UIF4_SPHS4</name>
<gene>
    <name evidence="2" type="ORF">M422DRAFT_273879</name>
</gene>